<evidence type="ECO:0000256" key="2">
    <source>
        <dbReference type="ARBA" id="ARBA00022692"/>
    </source>
</evidence>
<dbReference type="STRING" id="1003232.J9D935"/>
<dbReference type="EMBL" id="AFBI03000020">
    <property type="protein sequence ID" value="EJW04286.1"/>
    <property type="molecule type" value="Genomic_DNA"/>
</dbReference>
<feature type="transmembrane region" description="Helical" evidence="7">
    <location>
        <begin position="305"/>
        <end position="322"/>
    </location>
</feature>
<evidence type="ECO:0000256" key="1">
    <source>
        <dbReference type="ARBA" id="ARBA00004141"/>
    </source>
</evidence>
<keyword evidence="11" id="KW-1185">Reference proteome</keyword>
<dbReference type="GO" id="GO:0005524">
    <property type="term" value="F:ATP binding"/>
    <property type="evidence" value="ECO:0007669"/>
    <property type="project" value="UniProtKB-KW"/>
</dbReference>
<dbReference type="Pfam" id="PF00005">
    <property type="entry name" value="ABC_tran"/>
    <property type="match status" value="1"/>
</dbReference>
<dbReference type="InterPro" id="IPR003593">
    <property type="entry name" value="AAA+_ATPase"/>
</dbReference>
<keyword evidence="6 7" id="KW-0472">Membrane</keyword>
<name>J9D935_EDHAE</name>
<dbReference type="Gene3D" id="3.40.50.300">
    <property type="entry name" value="P-loop containing nucleotide triphosphate hydrolases"/>
    <property type="match status" value="1"/>
</dbReference>
<keyword evidence="3" id="KW-0547">Nucleotide-binding</keyword>
<evidence type="ECO:0000256" key="3">
    <source>
        <dbReference type="ARBA" id="ARBA00022741"/>
    </source>
</evidence>
<dbReference type="GO" id="GO:0140359">
    <property type="term" value="F:ABC-type transporter activity"/>
    <property type="evidence" value="ECO:0007669"/>
    <property type="project" value="InterPro"/>
</dbReference>
<dbReference type="Gene3D" id="1.20.1560.10">
    <property type="entry name" value="ABC transporter type 1, transmembrane domain"/>
    <property type="match status" value="1"/>
</dbReference>
<dbReference type="OMA" id="VFHIIPI"/>
<evidence type="ECO:0000313" key="11">
    <source>
        <dbReference type="Proteomes" id="UP000003163"/>
    </source>
</evidence>
<dbReference type="PROSITE" id="PS00211">
    <property type="entry name" value="ABC_TRANSPORTER_1"/>
    <property type="match status" value="1"/>
</dbReference>
<keyword evidence="5 7" id="KW-1133">Transmembrane helix</keyword>
<dbReference type="SUPFAM" id="SSF90123">
    <property type="entry name" value="ABC transporter transmembrane region"/>
    <property type="match status" value="1"/>
</dbReference>
<dbReference type="PANTHER" id="PTHR24221">
    <property type="entry name" value="ATP-BINDING CASSETTE SUB-FAMILY B"/>
    <property type="match status" value="1"/>
</dbReference>
<organism evidence="10 11">
    <name type="scientific">Edhazardia aedis (strain USNM 41457)</name>
    <name type="common">Microsporidian parasite</name>
    <dbReference type="NCBI Taxonomy" id="1003232"/>
    <lineage>
        <taxon>Eukaryota</taxon>
        <taxon>Fungi</taxon>
        <taxon>Fungi incertae sedis</taxon>
        <taxon>Microsporidia</taxon>
        <taxon>Edhazardia</taxon>
    </lineage>
</organism>
<dbReference type="OrthoDB" id="6500128at2759"/>
<feature type="transmembrane region" description="Helical" evidence="7">
    <location>
        <begin position="185"/>
        <end position="205"/>
    </location>
</feature>
<dbReference type="InterPro" id="IPR003439">
    <property type="entry name" value="ABC_transporter-like_ATP-bd"/>
</dbReference>
<dbReference type="SUPFAM" id="SSF52540">
    <property type="entry name" value="P-loop containing nucleoside triphosphate hydrolases"/>
    <property type="match status" value="1"/>
</dbReference>
<dbReference type="InterPro" id="IPR027417">
    <property type="entry name" value="P-loop_NTPase"/>
</dbReference>
<accession>J9D935</accession>
<keyword evidence="2 7" id="KW-0812">Transmembrane</keyword>
<gene>
    <name evidence="10" type="ORF">EDEG_01442</name>
</gene>
<evidence type="ECO:0000313" key="10">
    <source>
        <dbReference type="EMBL" id="EJW04286.1"/>
    </source>
</evidence>
<dbReference type="PROSITE" id="PS50929">
    <property type="entry name" value="ABC_TM1F"/>
    <property type="match status" value="1"/>
</dbReference>
<dbReference type="InterPro" id="IPR017871">
    <property type="entry name" value="ABC_transporter-like_CS"/>
</dbReference>
<dbReference type="SMART" id="SM00382">
    <property type="entry name" value="AAA"/>
    <property type="match status" value="1"/>
</dbReference>
<evidence type="ECO:0000259" key="9">
    <source>
        <dbReference type="PROSITE" id="PS50929"/>
    </source>
</evidence>
<evidence type="ECO:0000256" key="6">
    <source>
        <dbReference type="ARBA" id="ARBA00023136"/>
    </source>
</evidence>
<dbReference type="InterPro" id="IPR011527">
    <property type="entry name" value="ABC1_TM_dom"/>
</dbReference>
<feature type="transmembrane region" description="Helical" evidence="7">
    <location>
        <begin position="211"/>
        <end position="236"/>
    </location>
</feature>
<evidence type="ECO:0000256" key="4">
    <source>
        <dbReference type="ARBA" id="ARBA00022840"/>
    </source>
</evidence>
<feature type="transmembrane region" description="Helical" evidence="7">
    <location>
        <begin position="68"/>
        <end position="86"/>
    </location>
</feature>
<dbReference type="Proteomes" id="UP000003163">
    <property type="component" value="Unassembled WGS sequence"/>
</dbReference>
<dbReference type="AlphaFoldDB" id="J9D935"/>
<evidence type="ECO:0000256" key="5">
    <source>
        <dbReference type="ARBA" id="ARBA00022989"/>
    </source>
</evidence>
<feature type="transmembrane region" description="Helical" evidence="7">
    <location>
        <begin position="115"/>
        <end position="140"/>
    </location>
</feature>
<feature type="domain" description="ABC transporter" evidence="8">
    <location>
        <begin position="386"/>
        <end position="618"/>
    </location>
</feature>
<dbReference type="GO" id="GO:0016887">
    <property type="term" value="F:ATP hydrolysis activity"/>
    <property type="evidence" value="ECO:0007669"/>
    <property type="project" value="InterPro"/>
</dbReference>
<dbReference type="PANTHER" id="PTHR24221:SF503">
    <property type="entry name" value="MITOCHONDRIAL POTASSIUM CHANNEL ATP-BINDING SUBUNIT"/>
    <property type="match status" value="1"/>
</dbReference>
<comment type="subcellular location">
    <subcellularLocation>
        <location evidence="1">Membrane</location>
        <topology evidence="1">Multi-pass membrane protein</topology>
    </subcellularLocation>
</comment>
<protein>
    <recommendedName>
        <fullName evidence="12">ABC transporter domain-containing protein</fullName>
    </recommendedName>
</protein>
<reference evidence="11" key="2">
    <citation type="submission" date="2015-07" db="EMBL/GenBank/DDBJ databases">
        <title>Contrasting host-pathogen interactions and genome evolution in two generalist and specialist microsporidian pathogens of mosquitoes.</title>
        <authorList>
            <consortium name="The Broad Institute Genomics Platform"/>
            <consortium name="The Broad Institute Genome Sequencing Center for Infectious Disease"/>
            <person name="Cuomo C.A."/>
            <person name="Sanscrainte N.D."/>
            <person name="Goldberg J.M."/>
            <person name="Heiman D."/>
            <person name="Young S."/>
            <person name="Zeng Q."/>
            <person name="Becnel J.J."/>
            <person name="Birren B.W."/>
        </authorList>
    </citation>
    <scope>NUCLEOTIDE SEQUENCE [LARGE SCALE GENOMIC DNA]</scope>
    <source>
        <strain evidence="11">USNM 41457</strain>
    </source>
</reference>
<dbReference type="PROSITE" id="PS50893">
    <property type="entry name" value="ABC_TRANSPORTER_2"/>
    <property type="match status" value="1"/>
</dbReference>
<reference evidence="10 11" key="1">
    <citation type="submission" date="2011-08" db="EMBL/GenBank/DDBJ databases">
        <authorList>
            <person name="Liu Z.J."/>
            <person name="Shi F.L."/>
            <person name="Lu J.Q."/>
            <person name="Li M."/>
            <person name="Wang Z.L."/>
        </authorList>
    </citation>
    <scope>NUCLEOTIDE SEQUENCE [LARGE SCALE GENOMIC DNA]</scope>
    <source>
        <strain evidence="10 11">USNM 41457</strain>
    </source>
</reference>
<dbReference type="FunCoup" id="J9D935">
    <property type="interactions" value="95"/>
</dbReference>
<dbReference type="InParanoid" id="J9D935"/>
<evidence type="ECO:0000259" key="8">
    <source>
        <dbReference type="PROSITE" id="PS50893"/>
    </source>
</evidence>
<evidence type="ECO:0008006" key="12">
    <source>
        <dbReference type="Google" id="ProtNLM"/>
    </source>
</evidence>
<dbReference type="GO" id="GO:0016020">
    <property type="term" value="C:membrane"/>
    <property type="evidence" value="ECO:0007669"/>
    <property type="project" value="UniProtKB-SubCell"/>
</dbReference>
<feature type="domain" description="ABC transmembrane type-1" evidence="9">
    <location>
        <begin position="72"/>
        <end position="358"/>
    </location>
</feature>
<dbReference type="Pfam" id="PF00664">
    <property type="entry name" value="ABC_membrane"/>
    <property type="match status" value="1"/>
</dbReference>
<dbReference type="VEuPathDB" id="MicrosporidiaDB:EDEG_01442"/>
<sequence length="638" mass="72756">MKAYNENLIFTELENPKVSDEIYDSRSENVSVVDMPNFTTKDSGKISFTDHISILTNVFRKYVFEDKAMRRLLIPYFFLVLLSRISEIKSIDYISSVTKKFDAKELEKNDLCHNLLLFLICTVLHLGSNEIVSFIFTAPIQRQYRLANRHAFSKFLDLDYNKFHKIGVGEIQVSVDRHAGAVSDILEVFMIEVLPIMLALVFYTFKILFSTGLVASVILVATLFCFFSLTAVITALRNRLRNHVNSCLNAQSNKIQDTLYNFETVISYNNQKIEIENYDKNLAATEKFYSQLYKTYFVLNYIQRLVFNTQIGIVFFLGIFGLCNTSLTIDTCVVYSGIMKSLSTSLYKTGSLYNKYTTAAVNYISTIKHFSNSRETRKELSKISTLAFAGVSIFHEDRKLLKNLYFEILQGEKIAIIGRNGVGKSTLLRTLLGYTKYSGKILIDNVDIKEFSVSSIRNRISYINQDTGIFNQTILYNIKYGNNKVSNNNVTEICKKISVDESFTRMKNGYLTNAGPKGCFLSGGEKQKLAFARAALKNADLLVFDEPTANLDRNAEFSIISKVLDTFASKTILVIVHNVQLFDMFDKFLFLGGDDKYEIGTYDELIARKNGFYQFVNEHNNMSPKNNSKNSSKIMNNQ</sequence>
<dbReference type="InterPro" id="IPR039421">
    <property type="entry name" value="Type_1_exporter"/>
</dbReference>
<comment type="caution">
    <text evidence="10">The sequence shown here is derived from an EMBL/GenBank/DDBJ whole genome shotgun (WGS) entry which is preliminary data.</text>
</comment>
<dbReference type="HOGENOM" id="CLU_000604_84_1_1"/>
<dbReference type="InterPro" id="IPR036640">
    <property type="entry name" value="ABC1_TM_sf"/>
</dbReference>
<evidence type="ECO:0000256" key="7">
    <source>
        <dbReference type="SAM" id="Phobius"/>
    </source>
</evidence>
<proteinExistence type="predicted"/>
<keyword evidence="4" id="KW-0067">ATP-binding</keyword>